<evidence type="ECO:0000313" key="1">
    <source>
        <dbReference type="EMBL" id="KYM84150.1"/>
    </source>
</evidence>
<sequence>MRRQRPAEAPKAVHMNTSLSISTRMERRAPAQVSSRCMIDTRRSNLTQASRCWLDHREIQCNRYTLNLVCYSHCACLTGITRFLQLPLPEKARKKERLKGNGREKKKDVCHRRVPLRRSYFLFFFSLHSVSPVDRSLGRWLATSFNERRPLFLLLCLSSSRVLFQTRPLSVYSLPR</sequence>
<evidence type="ECO:0000313" key="2">
    <source>
        <dbReference type="Proteomes" id="UP000078540"/>
    </source>
</evidence>
<gene>
    <name evidence="1" type="ORF">ALC53_05527</name>
</gene>
<accession>A0A195BIN4</accession>
<name>A0A195BIN4_9HYME</name>
<proteinExistence type="predicted"/>
<dbReference type="Proteomes" id="UP000078540">
    <property type="component" value="Unassembled WGS sequence"/>
</dbReference>
<reference evidence="1 2" key="1">
    <citation type="submission" date="2015-09" db="EMBL/GenBank/DDBJ databases">
        <title>Atta colombica WGS genome.</title>
        <authorList>
            <person name="Nygaard S."/>
            <person name="Hu H."/>
            <person name="Boomsma J."/>
            <person name="Zhang G."/>
        </authorList>
    </citation>
    <scope>NUCLEOTIDE SEQUENCE [LARGE SCALE GENOMIC DNA]</scope>
    <source>
        <strain evidence="1">Treedump-2</strain>
        <tissue evidence="1">Whole body</tissue>
    </source>
</reference>
<protein>
    <submittedName>
        <fullName evidence="1">Uncharacterized protein</fullName>
    </submittedName>
</protein>
<organism evidence="1 2">
    <name type="scientific">Atta colombica</name>
    <dbReference type="NCBI Taxonomy" id="520822"/>
    <lineage>
        <taxon>Eukaryota</taxon>
        <taxon>Metazoa</taxon>
        <taxon>Ecdysozoa</taxon>
        <taxon>Arthropoda</taxon>
        <taxon>Hexapoda</taxon>
        <taxon>Insecta</taxon>
        <taxon>Pterygota</taxon>
        <taxon>Neoptera</taxon>
        <taxon>Endopterygota</taxon>
        <taxon>Hymenoptera</taxon>
        <taxon>Apocrita</taxon>
        <taxon>Aculeata</taxon>
        <taxon>Formicoidea</taxon>
        <taxon>Formicidae</taxon>
        <taxon>Myrmicinae</taxon>
        <taxon>Atta</taxon>
    </lineage>
</organism>
<dbReference type="EMBL" id="KQ976467">
    <property type="protein sequence ID" value="KYM84150.1"/>
    <property type="molecule type" value="Genomic_DNA"/>
</dbReference>
<keyword evidence="2" id="KW-1185">Reference proteome</keyword>
<dbReference type="AlphaFoldDB" id="A0A195BIN4"/>